<keyword evidence="1" id="KW-1133">Transmembrane helix</keyword>
<evidence type="ECO:0000313" key="3">
    <source>
        <dbReference type="Proteomes" id="UP000324974"/>
    </source>
</evidence>
<keyword evidence="1" id="KW-0812">Transmembrane</keyword>
<evidence type="ECO:0000313" key="2">
    <source>
        <dbReference type="EMBL" id="QEL20972.1"/>
    </source>
</evidence>
<keyword evidence="1" id="KW-0472">Membrane</keyword>
<dbReference type="Proteomes" id="UP000324974">
    <property type="component" value="Chromosome"/>
</dbReference>
<proteinExistence type="predicted"/>
<name>A0A5C1ATP4_9BACT</name>
<feature type="transmembrane region" description="Helical" evidence="1">
    <location>
        <begin position="52"/>
        <end position="77"/>
    </location>
</feature>
<evidence type="ECO:0000256" key="1">
    <source>
        <dbReference type="SAM" id="Phobius"/>
    </source>
</evidence>
<feature type="transmembrane region" description="Helical" evidence="1">
    <location>
        <begin position="89"/>
        <end position="109"/>
    </location>
</feature>
<accession>A0A5C1ATP4</accession>
<sequence length="116" mass="13215">MRNYRWCSWLQIELCVQFVITEIALWDARANLAWQRSHPQLHGAYNVLGAQIWGGVVGSMSLLVAALVGIVLIFAAIFARNLVSGQRRWGWVATALIVPAMIGASLYWWRYPRWDA</sequence>
<reference evidence="3" key="1">
    <citation type="submission" date="2019-08" db="EMBL/GenBank/DDBJ databases">
        <title>Limnoglobus roseus gen. nov., sp. nov., a novel freshwater planctomycete with a giant genome from the family Gemmataceae.</title>
        <authorList>
            <person name="Kulichevskaya I.S."/>
            <person name="Naumoff D.G."/>
            <person name="Miroshnikov K."/>
            <person name="Ivanova A."/>
            <person name="Philippov D.A."/>
            <person name="Hakobyan A."/>
            <person name="Rijpstra I.C."/>
            <person name="Sinninghe Damste J.S."/>
            <person name="Liesack W."/>
            <person name="Dedysh S.N."/>
        </authorList>
    </citation>
    <scope>NUCLEOTIDE SEQUENCE [LARGE SCALE GENOMIC DNA]</scope>
    <source>
        <strain evidence="3">PX52</strain>
    </source>
</reference>
<keyword evidence="3" id="KW-1185">Reference proteome</keyword>
<dbReference type="KEGG" id="lrs:PX52LOC_08100"/>
<gene>
    <name evidence="2" type="ORF">PX52LOC_08100</name>
</gene>
<dbReference type="RefSeq" id="WP_149115215.1">
    <property type="nucleotide sequence ID" value="NZ_CP042425.1"/>
</dbReference>
<dbReference type="AlphaFoldDB" id="A0A5C1ATP4"/>
<organism evidence="2 3">
    <name type="scientific">Limnoglobus roseus</name>
    <dbReference type="NCBI Taxonomy" id="2598579"/>
    <lineage>
        <taxon>Bacteria</taxon>
        <taxon>Pseudomonadati</taxon>
        <taxon>Planctomycetota</taxon>
        <taxon>Planctomycetia</taxon>
        <taxon>Gemmatales</taxon>
        <taxon>Gemmataceae</taxon>
        <taxon>Limnoglobus</taxon>
    </lineage>
</organism>
<protein>
    <submittedName>
        <fullName evidence="2">Uncharacterized protein</fullName>
    </submittedName>
</protein>
<dbReference type="EMBL" id="CP042425">
    <property type="protein sequence ID" value="QEL20972.1"/>
    <property type="molecule type" value="Genomic_DNA"/>
</dbReference>